<organism evidence="1 2">
    <name type="scientific">Pleionea mediterranea</name>
    <dbReference type="NCBI Taxonomy" id="523701"/>
    <lineage>
        <taxon>Bacteria</taxon>
        <taxon>Pseudomonadati</taxon>
        <taxon>Pseudomonadota</taxon>
        <taxon>Gammaproteobacteria</taxon>
        <taxon>Oceanospirillales</taxon>
        <taxon>Pleioneaceae</taxon>
        <taxon>Pleionea</taxon>
    </lineage>
</organism>
<accession>A0A316FAJ2</accession>
<comment type="caution">
    <text evidence="1">The sequence shown here is derived from an EMBL/GenBank/DDBJ whole genome shotgun (WGS) entry which is preliminary data.</text>
</comment>
<proteinExistence type="predicted"/>
<gene>
    <name evidence="1" type="ORF">C8D97_1145</name>
</gene>
<sequence>MDSLDKINSSIEKMVERLTSQIGHYLSDDKLSLSKLASNLEWFLTWRIKLEDLEDRMWCDGVIDLEVSKSGRHSINLKGRAYVGPESDVMTIYKCSLEGQIELSTKHDFIEYYNFKADVNGKLFEIVK</sequence>
<protein>
    <submittedName>
        <fullName evidence="1">Uncharacterized protein</fullName>
    </submittedName>
</protein>
<dbReference type="OrthoDB" id="6694966at2"/>
<name>A0A316FAJ2_9GAMM</name>
<dbReference type="AlphaFoldDB" id="A0A316FAJ2"/>
<dbReference type="Proteomes" id="UP000245790">
    <property type="component" value="Unassembled WGS sequence"/>
</dbReference>
<evidence type="ECO:0000313" key="1">
    <source>
        <dbReference type="EMBL" id="PWK45332.1"/>
    </source>
</evidence>
<keyword evidence="2" id="KW-1185">Reference proteome</keyword>
<dbReference type="RefSeq" id="WP_109764879.1">
    <property type="nucleotide sequence ID" value="NZ_QGGU01000014.1"/>
</dbReference>
<reference evidence="1 2" key="1">
    <citation type="submission" date="2018-05" db="EMBL/GenBank/DDBJ databases">
        <title>Genomic Encyclopedia of Type Strains, Phase IV (KMG-IV): sequencing the most valuable type-strain genomes for metagenomic binning, comparative biology and taxonomic classification.</title>
        <authorList>
            <person name="Goeker M."/>
        </authorList>
    </citation>
    <scope>NUCLEOTIDE SEQUENCE [LARGE SCALE GENOMIC DNA]</scope>
    <source>
        <strain evidence="1 2">DSM 25350</strain>
    </source>
</reference>
<evidence type="ECO:0000313" key="2">
    <source>
        <dbReference type="Proteomes" id="UP000245790"/>
    </source>
</evidence>
<dbReference type="EMBL" id="QGGU01000014">
    <property type="protein sequence ID" value="PWK45332.1"/>
    <property type="molecule type" value="Genomic_DNA"/>
</dbReference>